<keyword evidence="2" id="KW-1185">Reference proteome</keyword>
<evidence type="ECO:0000313" key="1">
    <source>
        <dbReference type="EMBL" id="CAB3995245.1"/>
    </source>
</evidence>
<gene>
    <name evidence="1" type="ORF">PACLA_8A083028</name>
</gene>
<dbReference type="Proteomes" id="UP001152795">
    <property type="component" value="Unassembled WGS sequence"/>
</dbReference>
<organism evidence="1 2">
    <name type="scientific">Paramuricea clavata</name>
    <name type="common">Red gorgonian</name>
    <name type="synonym">Violescent sea-whip</name>
    <dbReference type="NCBI Taxonomy" id="317549"/>
    <lineage>
        <taxon>Eukaryota</taxon>
        <taxon>Metazoa</taxon>
        <taxon>Cnidaria</taxon>
        <taxon>Anthozoa</taxon>
        <taxon>Octocorallia</taxon>
        <taxon>Malacalcyonacea</taxon>
        <taxon>Plexauridae</taxon>
        <taxon>Paramuricea</taxon>
    </lineage>
</organism>
<dbReference type="AlphaFoldDB" id="A0A6S7GUC2"/>
<evidence type="ECO:0000313" key="2">
    <source>
        <dbReference type="Proteomes" id="UP001152795"/>
    </source>
</evidence>
<name>A0A6S7GUC2_PARCT</name>
<protein>
    <submittedName>
        <fullName evidence="1">Uncharacterized protein</fullName>
    </submittedName>
</protein>
<accession>A0A6S7GUC2</accession>
<comment type="caution">
    <text evidence="1">The sequence shown here is derived from an EMBL/GenBank/DDBJ whole genome shotgun (WGS) entry which is preliminary data.</text>
</comment>
<reference evidence="1" key="1">
    <citation type="submission" date="2020-04" db="EMBL/GenBank/DDBJ databases">
        <authorList>
            <person name="Alioto T."/>
            <person name="Alioto T."/>
            <person name="Gomez Garrido J."/>
        </authorList>
    </citation>
    <scope>NUCLEOTIDE SEQUENCE</scope>
    <source>
        <strain evidence="1">A484AB</strain>
    </source>
</reference>
<dbReference type="EMBL" id="CACRXK020002627">
    <property type="protein sequence ID" value="CAB3995245.1"/>
    <property type="molecule type" value="Genomic_DNA"/>
</dbReference>
<sequence>MLWLVLREWLVVKMVMVGRETAVGCEDVVVGSETAVGCEDVVVGTEMVVGCDDVVKTGGIEGCSNDQEVIEHNARIVEVIEDIGHDNGLNLTEANITDKGTQLKKKTDTKQGQKLAYILGLTEELSDKKYLDILPVMETKISQEQSRIKQQLRQREQQHFDKTGKLLTSKTLLKDPTSKLLMDKLKYCKALVDQWKLEKK</sequence>
<proteinExistence type="predicted"/>